<feature type="region of interest" description="Disordered" evidence="1">
    <location>
        <begin position="265"/>
        <end position="291"/>
    </location>
</feature>
<accession>J9VVB3</accession>
<dbReference type="OrthoDB" id="2568595at2759"/>
<gene>
    <name evidence="2" type="ORF">CNAG_03318</name>
</gene>
<sequence>MSQTFLSGFHSLSSDIQQKVYDLVCQTPTPGLIRTCRSLYNTHVHYLYQDVVLDRKNVVNFFYPILQDEEDEDEDETPAVDWDDDPPERWSRKERQQVFQLNRSDPPPGCIASFRPAARKLLLLNEMSSITFVDEEAVYQTERAALLYYKMNGYASVKAITSCGGYVQEVLFLRADHIVFGADVVKHMVGYGPGWAEKVRNLSYAFRGPTWVRLETQEDVMEEEQAGEAAEACMHGALIHLGCVELERRVIKNRAQTTKVELLTRPSSNKPDGQIHSVPSKSYHRWQSLKR</sequence>
<organism evidence="2 3">
    <name type="scientific">Cryptococcus neoformans (strain H99 / ATCC 208821 / CBS 10515 / FGSC 9487)</name>
    <name type="common">Cryptococcus neoformans var. grubii serotype A</name>
    <dbReference type="NCBI Taxonomy" id="235443"/>
    <lineage>
        <taxon>Eukaryota</taxon>
        <taxon>Fungi</taxon>
        <taxon>Dikarya</taxon>
        <taxon>Basidiomycota</taxon>
        <taxon>Agaricomycotina</taxon>
        <taxon>Tremellomycetes</taxon>
        <taxon>Tremellales</taxon>
        <taxon>Cryptococcaceae</taxon>
        <taxon>Cryptococcus</taxon>
        <taxon>Cryptococcus neoformans species complex</taxon>
    </lineage>
</organism>
<dbReference type="GeneID" id="23886830"/>
<dbReference type="KEGG" id="cng:CNAG_03318"/>
<name>J9VVB3_CRYN9</name>
<feature type="compositionally biased region" description="Basic residues" evidence="1">
    <location>
        <begin position="282"/>
        <end position="291"/>
    </location>
</feature>
<dbReference type="AlphaFoldDB" id="J9VVB3"/>
<proteinExistence type="predicted"/>
<dbReference type="HOGENOM" id="CLU_1089973_0_0_1"/>
<evidence type="ECO:0000313" key="2">
    <source>
        <dbReference type="EMBL" id="AFR96539.2"/>
    </source>
</evidence>
<dbReference type="Proteomes" id="UP000010091">
    <property type="component" value="Chromosome 8"/>
</dbReference>
<evidence type="ECO:0000256" key="1">
    <source>
        <dbReference type="SAM" id="MobiDB-lite"/>
    </source>
</evidence>
<evidence type="ECO:0000313" key="3">
    <source>
        <dbReference type="Proteomes" id="UP000010091"/>
    </source>
</evidence>
<dbReference type="EMBL" id="CP003827">
    <property type="protein sequence ID" value="AFR96539.2"/>
    <property type="molecule type" value="Genomic_DNA"/>
</dbReference>
<dbReference type="RefSeq" id="XP_012050912.1">
    <property type="nucleotide sequence ID" value="XM_012195522.1"/>
</dbReference>
<reference evidence="2 3" key="1">
    <citation type="journal article" date="2014" name="PLoS Genet.">
        <title>Analysis of the genome and transcriptome of Cryptococcus neoformans var. grubii reveals complex RNA expression and microevolution leading to virulence attenuation.</title>
        <authorList>
            <person name="Janbon G."/>
            <person name="Ormerod K.L."/>
            <person name="Paulet D."/>
            <person name="Byrnes E.J.III."/>
            <person name="Yadav V."/>
            <person name="Chatterjee G."/>
            <person name="Mullapudi N."/>
            <person name="Hon C.C."/>
            <person name="Billmyre R.B."/>
            <person name="Brunel F."/>
            <person name="Bahn Y.S."/>
            <person name="Chen W."/>
            <person name="Chen Y."/>
            <person name="Chow E.W."/>
            <person name="Coppee J.Y."/>
            <person name="Floyd-Averette A."/>
            <person name="Gaillardin C."/>
            <person name="Gerik K.J."/>
            <person name="Goldberg J."/>
            <person name="Gonzalez-Hilarion S."/>
            <person name="Gujja S."/>
            <person name="Hamlin J.L."/>
            <person name="Hsueh Y.P."/>
            <person name="Ianiri G."/>
            <person name="Jones S."/>
            <person name="Kodira C.D."/>
            <person name="Kozubowski L."/>
            <person name="Lam W."/>
            <person name="Marra M."/>
            <person name="Mesner L.D."/>
            <person name="Mieczkowski P.A."/>
            <person name="Moyrand F."/>
            <person name="Nielsen K."/>
            <person name="Proux C."/>
            <person name="Rossignol T."/>
            <person name="Schein J.E."/>
            <person name="Sun S."/>
            <person name="Wollschlaeger C."/>
            <person name="Wood I.A."/>
            <person name="Zeng Q."/>
            <person name="Neuveglise C."/>
            <person name="Newlon C.S."/>
            <person name="Perfect J.R."/>
            <person name="Lodge J.K."/>
            <person name="Idnurm A."/>
            <person name="Stajich J.E."/>
            <person name="Kronstad J.W."/>
            <person name="Sanyal K."/>
            <person name="Heitman J."/>
            <person name="Fraser J.A."/>
            <person name="Cuomo C.A."/>
            <person name="Dietrich F.S."/>
        </authorList>
    </citation>
    <scope>NUCLEOTIDE SEQUENCE [LARGE SCALE GENOMIC DNA]</scope>
    <source>
        <strain evidence="3">H99 / ATCC 208821 / CBS 10515 / FGSC 9487</strain>
    </source>
</reference>
<dbReference type="VEuPathDB" id="FungiDB:CNAG_03318"/>
<keyword evidence="3" id="KW-1185">Reference proteome</keyword>
<protein>
    <submittedName>
        <fullName evidence="2">Uncharacterized protein</fullName>
    </submittedName>
</protein>